<dbReference type="PANTHER" id="PTHR23088:SF27">
    <property type="entry name" value="DEAMINATED GLUTATHIONE AMIDASE"/>
    <property type="match status" value="1"/>
</dbReference>
<reference evidence="2 3" key="1">
    <citation type="journal article" date="2016" name="Nat. Commun.">
        <title>Thousands of microbial genomes shed light on interconnected biogeochemical processes in an aquifer system.</title>
        <authorList>
            <person name="Anantharaman K."/>
            <person name="Brown C.T."/>
            <person name="Hug L.A."/>
            <person name="Sharon I."/>
            <person name="Castelle C.J."/>
            <person name="Probst A.J."/>
            <person name="Thomas B.C."/>
            <person name="Singh A."/>
            <person name="Wilkins M.J."/>
            <person name="Karaoz U."/>
            <person name="Brodie E.L."/>
            <person name="Williams K.H."/>
            <person name="Hubbard S.S."/>
            <person name="Banfield J.F."/>
        </authorList>
    </citation>
    <scope>NUCLEOTIDE SEQUENCE [LARGE SCALE GENOMIC DNA]</scope>
</reference>
<organism evidence="2 3">
    <name type="scientific">Candidatus Glassbacteria bacterium RIFCSPLOWO2_12_FULL_58_11</name>
    <dbReference type="NCBI Taxonomy" id="1817867"/>
    <lineage>
        <taxon>Bacteria</taxon>
        <taxon>Candidatus Glassiibacteriota</taxon>
    </lineage>
</organism>
<dbReference type="PANTHER" id="PTHR23088">
    <property type="entry name" value="NITRILASE-RELATED"/>
    <property type="match status" value="1"/>
</dbReference>
<evidence type="ECO:0000259" key="1">
    <source>
        <dbReference type="PROSITE" id="PS50263"/>
    </source>
</evidence>
<dbReference type="CDD" id="cd07197">
    <property type="entry name" value="nitrilase"/>
    <property type="match status" value="1"/>
</dbReference>
<dbReference type="PROSITE" id="PS50263">
    <property type="entry name" value="CN_HYDROLASE"/>
    <property type="match status" value="1"/>
</dbReference>
<dbReference type="Proteomes" id="UP000179129">
    <property type="component" value="Unassembled WGS sequence"/>
</dbReference>
<dbReference type="EMBL" id="MFIX01000144">
    <property type="protein sequence ID" value="OGG03435.1"/>
    <property type="molecule type" value="Genomic_DNA"/>
</dbReference>
<gene>
    <name evidence="2" type="ORF">A3F83_13240</name>
</gene>
<dbReference type="InterPro" id="IPR036526">
    <property type="entry name" value="C-N_Hydrolase_sf"/>
</dbReference>
<dbReference type="STRING" id="1817867.A3F83_13240"/>
<feature type="domain" description="CN hydrolase" evidence="1">
    <location>
        <begin position="1"/>
        <end position="220"/>
    </location>
</feature>
<proteinExistence type="predicted"/>
<dbReference type="AlphaFoldDB" id="A0A1F5YTK6"/>
<name>A0A1F5YTK6_9BACT</name>
<evidence type="ECO:0000313" key="2">
    <source>
        <dbReference type="EMBL" id="OGG03435.1"/>
    </source>
</evidence>
<accession>A0A1F5YTK6</accession>
<dbReference type="InterPro" id="IPR003010">
    <property type="entry name" value="C-N_Hydrolase"/>
</dbReference>
<dbReference type="Pfam" id="PF00795">
    <property type="entry name" value="CN_hydrolase"/>
    <property type="match status" value="1"/>
</dbReference>
<sequence>MSRWIERAVRAGAELVHFPETALTGYHRAHLKDPRRIDREKLALFDSHLRRKAAICGIWLAYGSTHFEAGHDLPFNCLYLVNPSGEEVCRYDKIFLTDTDLEAYTPGNRIAIARVKDFRVGLTICFDMRFPELFRSYLAAGVDLILISSYQAGGERAAHMRIVAPANLITRAAENGIYLSASNTSQAPSWHESLVVKFNGRPLAQARRHRPSMALATLDLDDHEPFTDFIRETAQKTRWGKYPGLDLPLCSD</sequence>
<comment type="caution">
    <text evidence="2">The sequence shown here is derived from an EMBL/GenBank/DDBJ whole genome shotgun (WGS) entry which is preliminary data.</text>
</comment>
<dbReference type="Gene3D" id="3.60.110.10">
    <property type="entry name" value="Carbon-nitrogen hydrolase"/>
    <property type="match status" value="1"/>
</dbReference>
<dbReference type="SUPFAM" id="SSF56317">
    <property type="entry name" value="Carbon-nitrogen hydrolase"/>
    <property type="match status" value="1"/>
</dbReference>
<evidence type="ECO:0000313" key="3">
    <source>
        <dbReference type="Proteomes" id="UP000179129"/>
    </source>
</evidence>
<protein>
    <recommendedName>
        <fullName evidence="1">CN hydrolase domain-containing protein</fullName>
    </recommendedName>
</protein>